<name>A0A8E6B2Y2_9BACT</name>
<dbReference type="KEGG" id="tsph:KIH39_19180"/>
<proteinExistence type="predicted"/>
<evidence type="ECO:0008006" key="3">
    <source>
        <dbReference type="Google" id="ProtNLM"/>
    </source>
</evidence>
<sequence>MFSKIRISLALAILVSAGCSKTGAPPAIADATVQKQKTIVELINSPALQRFRENETIDWTDAVPGPDEVENEMAEKYPLKRNLKAQNQNALMMKKYYEETLIETYKKSGHRDPAWDDLTIKSMRSLILAMVRLEGARTDHFQDSYLFAKAAYEKGCRDAIIFHLLSLLPKFMGEYFPEKAYPFAQEAVKKMATASYPLSWQFGAKMRLLNIELDLAKLKPKFEYNTKLIDEQRDCLPLLWREPNLPMSTGIQYTREVIQLYTDAGKKTLDATADVEAVLSDIPKATTALACIKGIFLIEIAWKFRGSKPASETTDKQFEKFQEHLNEAELCLRKAWSQDQNLSLAAALMIRVCMGQGLPREEMELWFKRVLDSDNSSAIYEACYYKLGYLKPQWHGSEAEVRAFARQCMRTWDDVLLLPLLMIEAQNMLGGLKGYPRGIALKRLQEEDPTYWDDLKPLYAHYAKLRPDYRGPRTLLAYLAGFGLEKYDLCVRELFLLGDGYSRYEIAQQPEIKATWVRHPDSVDRYEPVADAALRNFLNQLERIAPSK</sequence>
<gene>
    <name evidence="1" type="ORF">KIH39_19180</name>
</gene>
<dbReference type="Proteomes" id="UP000676194">
    <property type="component" value="Chromosome"/>
</dbReference>
<dbReference type="EMBL" id="CP074694">
    <property type="protein sequence ID" value="QVL30958.1"/>
    <property type="molecule type" value="Genomic_DNA"/>
</dbReference>
<reference evidence="1" key="1">
    <citation type="submission" date="2021-05" db="EMBL/GenBank/DDBJ databases">
        <title>Complete genome sequence of the cellulolytic planctomycete Telmatocola sphagniphila SP2T and characterization of the first cellulase from planctomycetes.</title>
        <authorList>
            <person name="Rakitin A.L."/>
            <person name="Beletsky A.V."/>
            <person name="Naumoff D.G."/>
            <person name="Kulichevskaya I.S."/>
            <person name="Mardanov A.V."/>
            <person name="Ravin N.V."/>
            <person name="Dedysh S.N."/>
        </authorList>
    </citation>
    <scope>NUCLEOTIDE SEQUENCE</scope>
    <source>
        <strain evidence="1">SP2T</strain>
    </source>
</reference>
<accession>A0A8E6B2Y2</accession>
<dbReference type="RefSeq" id="WP_213494840.1">
    <property type="nucleotide sequence ID" value="NZ_CP074694.1"/>
</dbReference>
<organism evidence="1 2">
    <name type="scientific">Telmatocola sphagniphila</name>
    <dbReference type="NCBI Taxonomy" id="1123043"/>
    <lineage>
        <taxon>Bacteria</taxon>
        <taxon>Pseudomonadati</taxon>
        <taxon>Planctomycetota</taxon>
        <taxon>Planctomycetia</taxon>
        <taxon>Gemmatales</taxon>
        <taxon>Gemmataceae</taxon>
    </lineage>
</organism>
<dbReference type="AlphaFoldDB" id="A0A8E6B2Y2"/>
<evidence type="ECO:0000313" key="1">
    <source>
        <dbReference type="EMBL" id="QVL30958.1"/>
    </source>
</evidence>
<protein>
    <recommendedName>
        <fullName evidence="3">DUF4034 domain-containing protein</fullName>
    </recommendedName>
</protein>
<evidence type="ECO:0000313" key="2">
    <source>
        <dbReference type="Proteomes" id="UP000676194"/>
    </source>
</evidence>
<dbReference type="PROSITE" id="PS51257">
    <property type="entry name" value="PROKAR_LIPOPROTEIN"/>
    <property type="match status" value="1"/>
</dbReference>
<keyword evidence="2" id="KW-1185">Reference proteome</keyword>